<keyword evidence="1" id="KW-0129">CBS domain</keyword>
<dbReference type="Proteomes" id="UP001500920">
    <property type="component" value="Unassembled WGS sequence"/>
</dbReference>
<dbReference type="Pfam" id="PF00571">
    <property type="entry name" value="CBS"/>
    <property type="match status" value="1"/>
</dbReference>
<evidence type="ECO:0000313" key="3">
    <source>
        <dbReference type="EMBL" id="GAA3721465.1"/>
    </source>
</evidence>
<dbReference type="SMART" id="SM00116">
    <property type="entry name" value="CBS"/>
    <property type="match status" value="1"/>
</dbReference>
<evidence type="ECO:0000256" key="1">
    <source>
        <dbReference type="PROSITE-ProRule" id="PRU00703"/>
    </source>
</evidence>
<gene>
    <name evidence="3" type="ORF">GCM10022378_09410</name>
</gene>
<accession>A0ABP7EMQ0</accession>
<protein>
    <submittedName>
        <fullName evidence="3">CBS domain-containing protein</fullName>
    </submittedName>
</protein>
<proteinExistence type="predicted"/>
<feature type="domain" description="CBS" evidence="2">
    <location>
        <begin position="122"/>
        <end position="179"/>
    </location>
</feature>
<dbReference type="Gene3D" id="3.10.580.10">
    <property type="entry name" value="CBS-domain"/>
    <property type="match status" value="1"/>
</dbReference>
<keyword evidence="4" id="KW-1185">Reference proteome</keyword>
<evidence type="ECO:0000259" key="2">
    <source>
        <dbReference type="PROSITE" id="PS51371"/>
    </source>
</evidence>
<organism evidence="3 4">
    <name type="scientific">Salinicoccus jeotgali</name>
    <dbReference type="NCBI Taxonomy" id="381634"/>
    <lineage>
        <taxon>Bacteria</taxon>
        <taxon>Bacillati</taxon>
        <taxon>Bacillota</taxon>
        <taxon>Bacilli</taxon>
        <taxon>Bacillales</taxon>
        <taxon>Staphylococcaceae</taxon>
        <taxon>Salinicoccus</taxon>
    </lineage>
</organism>
<dbReference type="SUPFAM" id="SSF54631">
    <property type="entry name" value="CBS-domain pair"/>
    <property type="match status" value="1"/>
</dbReference>
<dbReference type="InterPro" id="IPR000644">
    <property type="entry name" value="CBS_dom"/>
</dbReference>
<evidence type="ECO:0000313" key="4">
    <source>
        <dbReference type="Proteomes" id="UP001500920"/>
    </source>
</evidence>
<dbReference type="RefSeq" id="WP_344701913.1">
    <property type="nucleotide sequence ID" value="NZ_BAABCK010000019.1"/>
</dbReference>
<dbReference type="InterPro" id="IPR046342">
    <property type="entry name" value="CBS_dom_sf"/>
</dbReference>
<comment type="caution">
    <text evidence="3">The sequence shown here is derived from an EMBL/GenBank/DDBJ whole genome shotgun (WGS) entry which is preliminary data.</text>
</comment>
<name>A0ABP7EMQ0_9STAP</name>
<dbReference type="EMBL" id="BAABCK010000019">
    <property type="protein sequence ID" value="GAA3721465.1"/>
    <property type="molecule type" value="Genomic_DNA"/>
</dbReference>
<reference evidence="4" key="1">
    <citation type="journal article" date="2019" name="Int. J. Syst. Evol. Microbiol.">
        <title>The Global Catalogue of Microorganisms (GCM) 10K type strain sequencing project: providing services to taxonomists for standard genome sequencing and annotation.</title>
        <authorList>
            <consortium name="The Broad Institute Genomics Platform"/>
            <consortium name="The Broad Institute Genome Sequencing Center for Infectious Disease"/>
            <person name="Wu L."/>
            <person name="Ma J."/>
        </authorList>
    </citation>
    <scope>NUCLEOTIDE SEQUENCE [LARGE SCALE GENOMIC DNA]</scope>
    <source>
        <strain evidence="4">JCM 16981</strain>
    </source>
</reference>
<dbReference type="PROSITE" id="PS51371">
    <property type="entry name" value="CBS"/>
    <property type="match status" value="1"/>
</dbReference>
<sequence length="267" mass="31184">MSTSRTKRQEEFLLSFNELHKFLQNELAVEFFKSKRGRSKESDHEITFSECIHTINERYKNTSLGQYVDQLHLINNFRNTIVHDYTKEFYDIADPSDHTMEIIRKVYNYFVKPTAIKKYINDKKYGEPITLSSETDLSKVLKLISKYKYSQFPVFDKDTLRGMITDTGITNFIANKNDEGGIIFEDETVADLIKDDAGFEENKDSYTILYVEDELYRVIDAFVNIEALNKYVLISKSGSETFRTKKDLIGIFTAADITEIMYYLNNN</sequence>